<evidence type="ECO:0000313" key="2">
    <source>
        <dbReference type="Proteomes" id="UP000003860"/>
    </source>
</evidence>
<evidence type="ECO:0000313" key="1">
    <source>
        <dbReference type="EMBL" id="EGD47104.1"/>
    </source>
</evidence>
<proteinExistence type="predicted"/>
<dbReference type="STRING" id="588581.Cpap_1496"/>
<keyword evidence="2" id="KW-1185">Reference proteome</keyword>
<dbReference type="AlphaFoldDB" id="F1TED8"/>
<sequence length="107" mass="12586">MGKEIEAQQENVKNLLNLVQENPELRILPLVDTECVVSDDYGSWVARWDTTEIDFVFVKDERMYRKSADFEDLVDEAMHDFDFSDEKARKIVDGYEWEKVILVNIVP</sequence>
<dbReference type="eggNOG" id="ENOG5033E3B">
    <property type="taxonomic scope" value="Bacteria"/>
</dbReference>
<reference evidence="1" key="2">
    <citation type="submission" date="2011-01" db="EMBL/GenBank/DDBJ databases">
        <title>The Non-contiguous Finished genome of Clostridium papyrosolvens.</title>
        <authorList>
            <person name="Lucas S."/>
            <person name="Copeland A."/>
            <person name="Lapidus A."/>
            <person name="Cheng J.-F."/>
            <person name="Goodwin L."/>
            <person name="Pitluck S."/>
            <person name="Misra M."/>
            <person name="Chertkov O."/>
            <person name="Detter J.C."/>
            <person name="Han C."/>
            <person name="Tapia R."/>
            <person name="Land M."/>
            <person name="Hauser L."/>
            <person name="Kyrpides N."/>
            <person name="Ivanova N."/>
            <person name="Pagani I."/>
            <person name="Mouttaki H."/>
            <person name="He Z."/>
            <person name="Zhou J."/>
            <person name="Hemme C.L."/>
            <person name="Woyke T."/>
        </authorList>
    </citation>
    <scope>NUCLEOTIDE SEQUENCE [LARGE SCALE GENOMIC DNA]</scope>
    <source>
        <strain evidence="1">DSM 2782</strain>
    </source>
</reference>
<reference evidence="1" key="1">
    <citation type="submission" date="2009-07" db="EMBL/GenBank/DDBJ databases">
        <authorList>
            <consortium name="US DOE Joint Genome Institute (JGI-PGF)"/>
            <person name="Lucas S."/>
            <person name="Copeland A."/>
            <person name="Lapidus A."/>
            <person name="Glavina del Rio T."/>
            <person name="Tice H."/>
            <person name="Bruce D."/>
            <person name="Goodwin L."/>
            <person name="Pitluck S."/>
            <person name="Larimer F."/>
            <person name="Land M.L."/>
            <person name="Mouttaki H."/>
            <person name="He Z."/>
            <person name="Zhou J."/>
            <person name="Hemme C.L."/>
        </authorList>
    </citation>
    <scope>NUCLEOTIDE SEQUENCE [LARGE SCALE GENOMIC DNA]</scope>
    <source>
        <strain evidence="1">DSM 2782</strain>
    </source>
</reference>
<accession>F1TED8</accession>
<dbReference type="RefSeq" id="WP_004620121.1">
    <property type="nucleotide sequence ID" value="NZ_ACXX02000009.1"/>
</dbReference>
<gene>
    <name evidence="1" type="ORF">Cpap_1496</name>
</gene>
<name>F1TED8_9FIRM</name>
<dbReference type="OrthoDB" id="2974248at2"/>
<comment type="caution">
    <text evidence="1">The sequence shown here is derived from an EMBL/GenBank/DDBJ whole genome shotgun (WGS) entry which is preliminary data.</text>
</comment>
<dbReference type="Proteomes" id="UP000003860">
    <property type="component" value="Unassembled WGS sequence"/>
</dbReference>
<protein>
    <submittedName>
        <fullName evidence="1">Uncharacterized protein</fullName>
    </submittedName>
</protein>
<organism evidence="1 2">
    <name type="scientific">Ruminiclostridium papyrosolvens DSM 2782</name>
    <dbReference type="NCBI Taxonomy" id="588581"/>
    <lineage>
        <taxon>Bacteria</taxon>
        <taxon>Bacillati</taxon>
        <taxon>Bacillota</taxon>
        <taxon>Clostridia</taxon>
        <taxon>Eubacteriales</taxon>
        <taxon>Oscillospiraceae</taxon>
        <taxon>Ruminiclostridium</taxon>
    </lineage>
</organism>
<dbReference type="EMBL" id="ACXX02000009">
    <property type="protein sequence ID" value="EGD47104.1"/>
    <property type="molecule type" value="Genomic_DNA"/>
</dbReference>